<keyword evidence="3 6" id="KW-1133">Transmembrane helix</keyword>
<dbReference type="Proteomes" id="UP000309133">
    <property type="component" value="Unassembled WGS sequence"/>
</dbReference>
<feature type="compositionally biased region" description="Basic and acidic residues" evidence="5">
    <location>
        <begin position="32"/>
        <end position="49"/>
    </location>
</feature>
<evidence type="ECO:0000256" key="2">
    <source>
        <dbReference type="ARBA" id="ARBA00022692"/>
    </source>
</evidence>
<gene>
    <name evidence="8" type="ORF">E6C64_10120</name>
</gene>
<feature type="transmembrane region" description="Helical" evidence="6">
    <location>
        <begin position="130"/>
        <end position="151"/>
    </location>
</feature>
<feature type="transmembrane region" description="Helical" evidence="6">
    <location>
        <begin position="304"/>
        <end position="324"/>
    </location>
</feature>
<name>A0A4S4FL97_9MICO</name>
<keyword evidence="2 6" id="KW-0812">Transmembrane</keyword>
<feature type="transmembrane region" description="Helical" evidence="6">
    <location>
        <begin position="331"/>
        <end position="348"/>
    </location>
</feature>
<feature type="region of interest" description="Disordered" evidence="5">
    <location>
        <begin position="1"/>
        <end position="50"/>
    </location>
</feature>
<feature type="domain" description="Major facilitator superfamily (MFS) profile" evidence="7">
    <location>
        <begin position="227"/>
        <end position="449"/>
    </location>
</feature>
<feature type="transmembrane region" description="Helical" evidence="6">
    <location>
        <begin position="97"/>
        <end position="118"/>
    </location>
</feature>
<keyword evidence="4 6" id="KW-0472">Membrane</keyword>
<feature type="transmembrane region" description="Helical" evidence="6">
    <location>
        <begin position="389"/>
        <end position="412"/>
    </location>
</feature>
<dbReference type="SUPFAM" id="SSF103473">
    <property type="entry name" value="MFS general substrate transporter"/>
    <property type="match status" value="1"/>
</dbReference>
<evidence type="ECO:0000256" key="6">
    <source>
        <dbReference type="SAM" id="Phobius"/>
    </source>
</evidence>
<dbReference type="PROSITE" id="PS50850">
    <property type="entry name" value="MFS"/>
    <property type="match status" value="1"/>
</dbReference>
<proteinExistence type="predicted"/>
<accession>A0A4S4FL97</accession>
<sequence length="449" mass="45917">MEGSAIAGGSRPPSTDQKSETPVARPTSDVNVDPRVDPRTDLGHSDESRGSFLSPYSALLRLPGAAAFYVAGGLGRYPRATLSLGVVLLVSAESGSYATAGLVASMLVLLLAVSGPAWSAAMDRFGQARVLALSLIALILTSTMLIVVVTVDAPRPLWFLSAALTGASAPDLGSAVRARWRALVDQKRVHTAFALESVADESAFVVAPPVVTLLAASVHPAAGLAVALLLGVVGAVILLVQTRTEPPRAPRRTRKRTLRDVLPPVEVLPVSFAFVAIGGLFGAFDVTAIGWAADVGVPVLGGTLIGILGLSMAIGSTVFGVLRFRISMRRRYLVAAALLGVLSVLLPATQSGMLLLAASFVLGLVVGPMVVAGLALVEHRSPPARATEALAYPSTGLGIGVTAGATLAGAMLDAEGPLQGYLVATAFGLAVVLLAVAGEGIRRWVGAIA</sequence>
<dbReference type="PANTHER" id="PTHR23542">
    <property type="match status" value="1"/>
</dbReference>
<feature type="transmembrane region" description="Helical" evidence="6">
    <location>
        <begin position="354"/>
        <end position="377"/>
    </location>
</feature>
<feature type="transmembrane region" description="Helical" evidence="6">
    <location>
        <begin position="418"/>
        <end position="437"/>
    </location>
</feature>
<organism evidence="8 9">
    <name type="scientific">Naasia lichenicola</name>
    <dbReference type="NCBI Taxonomy" id="2565933"/>
    <lineage>
        <taxon>Bacteria</taxon>
        <taxon>Bacillati</taxon>
        <taxon>Actinomycetota</taxon>
        <taxon>Actinomycetes</taxon>
        <taxon>Micrococcales</taxon>
        <taxon>Microbacteriaceae</taxon>
        <taxon>Naasia</taxon>
    </lineage>
</organism>
<dbReference type="InterPro" id="IPR011701">
    <property type="entry name" value="MFS"/>
</dbReference>
<feature type="transmembrane region" description="Helical" evidence="6">
    <location>
        <begin position="261"/>
        <end position="284"/>
    </location>
</feature>
<dbReference type="GO" id="GO:0022857">
    <property type="term" value="F:transmembrane transporter activity"/>
    <property type="evidence" value="ECO:0007669"/>
    <property type="project" value="InterPro"/>
</dbReference>
<protein>
    <submittedName>
        <fullName evidence="8">MFS transporter</fullName>
    </submittedName>
</protein>
<evidence type="ECO:0000256" key="1">
    <source>
        <dbReference type="ARBA" id="ARBA00004651"/>
    </source>
</evidence>
<evidence type="ECO:0000259" key="7">
    <source>
        <dbReference type="PROSITE" id="PS50850"/>
    </source>
</evidence>
<evidence type="ECO:0000256" key="5">
    <source>
        <dbReference type="SAM" id="MobiDB-lite"/>
    </source>
</evidence>
<comment type="caution">
    <text evidence="8">The sequence shown here is derived from an EMBL/GenBank/DDBJ whole genome shotgun (WGS) entry which is preliminary data.</text>
</comment>
<dbReference type="InterPro" id="IPR036259">
    <property type="entry name" value="MFS_trans_sf"/>
</dbReference>
<dbReference type="AlphaFoldDB" id="A0A4S4FL97"/>
<evidence type="ECO:0000256" key="4">
    <source>
        <dbReference type="ARBA" id="ARBA00023136"/>
    </source>
</evidence>
<dbReference type="Gene3D" id="1.20.1250.20">
    <property type="entry name" value="MFS general substrate transporter like domains"/>
    <property type="match status" value="1"/>
</dbReference>
<reference evidence="8 9" key="1">
    <citation type="submission" date="2019-04" db="EMBL/GenBank/DDBJ databases">
        <authorList>
            <person name="Jiang L."/>
        </authorList>
    </citation>
    <scope>NUCLEOTIDE SEQUENCE [LARGE SCALE GENOMIC DNA]</scope>
    <source>
        <strain evidence="8 9">YIM 131853</strain>
    </source>
</reference>
<evidence type="ECO:0000313" key="8">
    <source>
        <dbReference type="EMBL" id="THG30958.1"/>
    </source>
</evidence>
<dbReference type="EMBL" id="SSSM01000004">
    <property type="protein sequence ID" value="THG30958.1"/>
    <property type="molecule type" value="Genomic_DNA"/>
</dbReference>
<dbReference type="InterPro" id="IPR020846">
    <property type="entry name" value="MFS_dom"/>
</dbReference>
<keyword evidence="9" id="KW-1185">Reference proteome</keyword>
<evidence type="ECO:0000256" key="3">
    <source>
        <dbReference type="ARBA" id="ARBA00022989"/>
    </source>
</evidence>
<evidence type="ECO:0000313" key="9">
    <source>
        <dbReference type="Proteomes" id="UP000309133"/>
    </source>
</evidence>
<dbReference type="PANTHER" id="PTHR23542:SF1">
    <property type="entry name" value="MAJOR FACILITATOR SUPERFAMILY (MFS) PROFILE DOMAIN-CONTAINING PROTEIN"/>
    <property type="match status" value="1"/>
</dbReference>
<comment type="subcellular location">
    <subcellularLocation>
        <location evidence="1">Cell membrane</location>
        <topology evidence="1">Multi-pass membrane protein</topology>
    </subcellularLocation>
</comment>
<dbReference type="Pfam" id="PF07690">
    <property type="entry name" value="MFS_1"/>
    <property type="match status" value="1"/>
</dbReference>
<feature type="transmembrane region" description="Helical" evidence="6">
    <location>
        <begin position="221"/>
        <end position="240"/>
    </location>
</feature>
<dbReference type="GO" id="GO:0005886">
    <property type="term" value="C:plasma membrane"/>
    <property type="evidence" value="ECO:0007669"/>
    <property type="project" value="UniProtKB-SubCell"/>
</dbReference>